<dbReference type="STRING" id="662367.SAMN05216167_12838"/>
<dbReference type="AlphaFoldDB" id="A0A1I2FYF6"/>
<name>A0A1I2FYF6_9BACT</name>
<sequence length="374" mass="42590">MSADCFYPAQMGGPSNAIYWQAKALTMAGHDVTVVATSQSLPSSIQLDRWLTLDCGRVIYTKNPHFYLPIKHIRYGWQAMRTAEVVHVNSLFYPASLAWVFMGLLLRKPIVWSPHGELSPVALRFRPRLKRLLLNAFRLFRSFLYFHATSEAETAYIRQHFGVDAQVGEIPNTMELSSPVARVARPYLLFMGRLHPIKAIDRLLDALSTSPLFLNSEYSLIIAGPVADKAYSSFLHERVDTLKLSAKVTFPGPVYGEQKEQLYADARLLILPSHSENFGNVVIESLAQGTPVVASTNTPWQILETERAGRWVSNDTDPLRQAVDQFIAMPSEGYTLFRTRALKLARQRFDNRSNVMQWEQFYETVRKKTRDITY</sequence>
<organism evidence="3 4">
    <name type="scientific">Spirosoma endophyticum</name>
    <dbReference type="NCBI Taxonomy" id="662367"/>
    <lineage>
        <taxon>Bacteria</taxon>
        <taxon>Pseudomonadati</taxon>
        <taxon>Bacteroidota</taxon>
        <taxon>Cytophagia</taxon>
        <taxon>Cytophagales</taxon>
        <taxon>Cytophagaceae</taxon>
        <taxon>Spirosoma</taxon>
    </lineage>
</organism>
<keyword evidence="3" id="KW-0808">Transferase</keyword>
<protein>
    <submittedName>
        <fullName evidence="3">Glycosyltransferase involved in cell wall bisynthesis</fullName>
    </submittedName>
</protein>
<keyword evidence="4" id="KW-1185">Reference proteome</keyword>
<reference evidence="3 4" key="1">
    <citation type="submission" date="2016-10" db="EMBL/GenBank/DDBJ databases">
        <authorList>
            <person name="de Groot N.N."/>
        </authorList>
    </citation>
    <scope>NUCLEOTIDE SEQUENCE [LARGE SCALE GENOMIC DNA]</scope>
    <source>
        <strain evidence="3 4">DSM 26130</strain>
    </source>
</reference>
<evidence type="ECO:0000259" key="1">
    <source>
        <dbReference type="Pfam" id="PF00534"/>
    </source>
</evidence>
<dbReference type="InterPro" id="IPR050194">
    <property type="entry name" value="Glycosyltransferase_grp1"/>
</dbReference>
<dbReference type="PANTHER" id="PTHR45947:SF3">
    <property type="entry name" value="SULFOQUINOVOSYL TRANSFERASE SQD2"/>
    <property type="match status" value="1"/>
</dbReference>
<dbReference type="SUPFAM" id="SSF53756">
    <property type="entry name" value="UDP-Glycosyltransferase/glycogen phosphorylase"/>
    <property type="match status" value="1"/>
</dbReference>
<feature type="domain" description="Glycosyl transferase family 1" evidence="1">
    <location>
        <begin position="185"/>
        <end position="326"/>
    </location>
</feature>
<dbReference type="GO" id="GO:0016757">
    <property type="term" value="F:glycosyltransferase activity"/>
    <property type="evidence" value="ECO:0007669"/>
    <property type="project" value="InterPro"/>
</dbReference>
<evidence type="ECO:0000313" key="3">
    <source>
        <dbReference type="EMBL" id="SFF09838.1"/>
    </source>
</evidence>
<dbReference type="InterPro" id="IPR001296">
    <property type="entry name" value="Glyco_trans_1"/>
</dbReference>
<accession>A0A1I2FYF6</accession>
<dbReference type="Gene3D" id="3.40.50.2000">
    <property type="entry name" value="Glycogen Phosphorylase B"/>
    <property type="match status" value="2"/>
</dbReference>
<feature type="domain" description="Glycosyltransferase subfamily 4-like N-terminal" evidence="2">
    <location>
        <begin position="12"/>
        <end position="173"/>
    </location>
</feature>
<dbReference type="PANTHER" id="PTHR45947">
    <property type="entry name" value="SULFOQUINOVOSYL TRANSFERASE SQD2"/>
    <property type="match status" value="1"/>
</dbReference>
<dbReference type="Pfam" id="PF00534">
    <property type="entry name" value="Glycos_transf_1"/>
    <property type="match status" value="1"/>
</dbReference>
<evidence type="ECO:0000313" key="4">
    <source>
        <dbReference type="Proteomes" id="UP000198598"/>
    </source>
</evidence>
<dbReference type="Proteomes" id="UP000198598">
    <property type="component" value="Unassembled WGS sequence"/>
</dbReference>
<proteinExistence type="predicted"/>
<dbReference type="EMBL" id="FOLQ01000028">
    <property type="protein sequence ID" value="SFF09838.1"/>
    <property type="molecule type" value="Genomic_DNA"/>
</dbReference>
<dbReference type="InterPro" id="IPR028098">
    <property type="entry name" value="Glyco_trans_4-like_N"/>
</dbReference>
<gene>
    <name evidence="3" type="ORF">SAMN05216167_12838</name>
</gene>
<evidence type="ECO:0000259" key="2">
    <source>
        <dbReference type="Pfam" id="PF13439"/>
    </source>
</evidence>
<dbReference type="Pfam" id="PF13439">
    <property type="entry name" value="Glyco_transf_4"/>
    <property type="match status" value="1"/>
</dbReference>